<evidence type="ECO:0000313" key="3">
    <source>
        <dbReference type="Proteomes" id="UP001652660"/>
    </source>
</evidence>
<dbReference type="RefSeq" id="XP_071933862.1">
    <property type="nucleotide sequence ID" value="XM_072077761.1"/>
</dbReference>
<dbReference type="SUPFAM" id="SSF56672">
    <property type="entry name" value="DNA/RNA polymerases"/>
    <property type="match status" value="1"/>
</dbReference>
<dbReference type="InterPro" id="IPR043502">
    <property type="entry name" value="DNA/RNA_pol_sf"/>
</dbReference>
<dbReference type="PROSITE" id="PS50878">
    <property type="entry name" value="RT_POL"/>
    <property type="match status" value="1"/>
</dbReference>
<dbReference type="GeneID" id="140036376"/>
<protein>
    <recommendedName>
        <fullName evidence="2">Reverse transcriptase domain-containing protein</fullName>
    </recommendedName>
</protein>
<gene>
    <name evidence="4" type="primary">LOC140036376</name>
</gene>
<sequence>MGDFNDLYSNEEKWRGRIREEWSFFDFRQFIQENQLIDIGFESNPWTWCNQWQDGETRQRLDRGLASDHSMLVLDTNPRERRRRKRKKFFFDKRWIQREGVGEVIKKAWEKDVRGSRMFKVVHKIKRCRVALLKWRNGFVENSKKRISTLKQQLLEEKGSDNEGRKGRVAALKNQLVRAYREEEQYWSQKSRINWLQEGDKNTKYFHAVVKGRRKRNKIGNLQRGWSTRTEGLEEVLDGIQRTITDQINVNLTRPVEENEIKVAVFSMNPNKAPGPDGMTPFFFQKFWPTIKEEVVKAIKAFFQSGHMLKSLNHTIISVIPKVELPTDLKQYRPISLCNVLYKVISKILANRLKPVLEHCISKNQSAFVPNRQILDNIIISYECLHFLKNKRQGKESYTAIKLDMSKVYDRVEWAYLQAVMEKMGFNQVWVEWIMECISSVSYSFNINEETKEYVIPSRGIRQGDPLSPYLFLLCSEGLSNMLRNAARQGLLSGLRISKQGPAITHLYFADDTLIFCKAVGAETRKLKDILDQYERGSGQVINLDKSSICFSKNTKERDKEETCEPLAGVRTVNQGKYLGLPMVITRTKRQVFAYIKDIKARLNSWKNKFLSTAGKEVMLKAVTTAMPNYVMAYFKLLVTLCKEISGMMASYWWGESEGRSKVHWCSWDKMMKAKLEGGMGFRNLLCFNKAMLGNQIWRMIRYPNLLVSRILKSKYYTKDSILNCQTPKNASWFWQSIISAREAVKGGILKKVGLGKSIRIWKDQWIPNNLNGRPTTRMPESGEEQKVEELISNFRWNRNEIYRRFNREDAKNIMKIPISLSRSGDMHFWIHSKSGEYSVKSCYQVLLKEERSKGSEAKGEAGSSYDDSNTQIWKTLWRLNIKHKIKLFIWRCITNTLTARETIFRRTKQGSPICSRCGDNMETVEHILFHCQQAQRLWKDRNEMEFEGKERDGQKIVQKANTEWMEYEEAWKGKDEKSTSETDEANGRAREGGREEGELMELQIATKKSAVGHKLGIGIVAKQFGGRIRAEWTLVDRSAHRDTQDEAVAVRLALMKARQQSWQRIKVISANKQLIALLKAGKGDNPNTATLIEDIHVLANLFQMCSFEVRNISNMSLCNQINHYALSILMDEERTFGSP</sequence>
<dbReference type="InterPro" id="IPR000477">
    <property type="entry name" value="RT_dom"/>
</dbReference>
<name>A0ABM4WPZ9_COFAR</name>
<feature type="domain" description="Reverse transcriptase" evidence="2">
    <location>
        <begin position="301"/>
        <end position="572"/>
    </location>
</feature>
<evidence type="ECO:0000313" key="4">
    <source>
        <dbReference type="RefSeq" id="XP_071933862.1"/>
    </source>
</evidence>
<dbReference type="InterPro" id="IPR036691">
    <property type="entry name" value="Endo/exonu/phosph_ase_sf"/>
</dbReference>
<organism evidence="3 4">
    <name type="scientific">Coffea arabica</name>
    <name type="common">Arabian coffee</name>
    <dbReference type="NCBI Taxonomy" id="13443"/>
    <lineage>
        <taxon>Eukaryota</taxon>
        <taxon>Viridiplantae</taxon>
        <taxon>Streptophyta</taxon>
        <taxon>Embryophyta</taxon>
        <taxon>Tracheophyta</taxon>
        <taxon>Spermatophyta</taxon>
        <taxon>Magnoliopsida</taxon>
        <taxon>eudicotyledons</taxon>
        <taxon>Gunneridae</taxon>
        <taxon>Pentapetalae</taxon>
        <taxon>asterids</taxon>
        <taxon>lamiids</taxon>
        <taxon>Gentianales</taxon>
        <taxon>Rubiaceae</taxon>
        <taxon>Ixoroideae</taxon>
        <taxon>Gardenieae complex</taxon>
        <taxon>Bertiereae - Coffeeae clade</taxon>
        <taxon>Coffeeae</taxon>
        <taxon>Coffea</taxon>
    </lineage>
</organism>
<dbReference type="SUPFAM" id="SSF56219">
    <property type="entry name" value="DNase I-like"/>
    <property type="match status" value="1"/>
</dbReference>
<dbReference type="Pfam" id="PF13456">
    <property type="entry name" value="RVT_3"/>
    <property type="match status" value="1"/>
</dbReference>
<dbReference type="PANTHER" id="PTHR46890:SF48">
    <property type="entry name" value="RNA-DIRECTED DNA POLYMERASE"/>
    <property type="match status" value="1"/>
</dbReference>
<reference evidence="4" key="1">
    <citation type="submission" date="2025-08" db="UniProtKB">
        <authorList>
            <consortium name="RefSeq"/>
        </authorList>
    </citation>
    <scope>IDENTIFICATION</scope>
    <source>
        <tissue evidence="4">Leaves</tissue>
    </source>
</reference>
<dbReference type="Proteomes" id="UP001652660">
    <property type="component" value="Chromosome 2e"/>
</dbReference>
<dbReference type="CDD" id="cd01650">
    <property type="entry name" value="RT_nLTR_like"/>
    <property type="match status" value="1"/>
</dbReference>
<dbReference type="InterPro" id="IPR002156">
    <property type="entry name" value="RNaseH_domain"/>
</dbReference>
<evidence type="ECO:0000256" key="1">
    <source>
        <dbReference type="SAM" id="MobiDB-lite"/>
    </source>
</evidence>
<accession>A0ABM4WPZ9</accession>
<dbReference type="InterPro" id="IPR052343">
    <property type="entry name" value="Retrotransposon-Effector_Assoc"/>
</dbReference>
<dbReference type="InterPro" id="IPR026960">
    <property type="entry name" value="RVT-Znf"/>
</dbReference>
<dbReference type="Pfam" id="PF00078">
    <property type="entry name" value="RVT_1"/>
    <property type="match status" value="1"/>
</dbReference>
<evidence type="ECO:0000259" key="2">
    <source>
        <dbReference type="PROSITE" id="PS50878"/>
    </source>
</evidence>
<feature type="region of interest" description="Disordered" evidence="1">
    <location>
        <begin position="971"/>
        <end position="997"/>
    </location>
</feature>
<dbReference type="PANTHER" id="PTHR46890">
    <property type="entry name" value="NON-LTR RETROLELEMENT REVERSE TRANSCRIPTASE-LIKE PROTEIN-RELATED"/>
    <property type="match status" value="1"/>
</dbReference>
<keyword evidence="3" id="KW-1185">Reference proteome</keyword>
<dbReference type="Pfam" id="PF13966">
    <property type="entry name" value="zf-RVT"/>
    <property type="match status" value="1"/>
</dbReference>
<proteinExistence type="predicted"/>